<name>A0A0M2H4K6_9MICO</name>
<comment type="caution">
    <text evidence="4">The sequence shown here is derived from an EMBL/GenBank/DDBJ whole genome shotgun (WGS) entry which is preliminary data.</text>
</comment>
<protein>
    <submittedName>
        <fullName evidence="4">DNA-binding transcriptional repressor AcrR</fullName>
    </submittedName>
</protein>
<dbReference type="PANTHER" id="PTHR43479">
    <property type="entry name" value="ACREF/ENVCD OPERON REPRESSOR-RELATED"/>
    <property type="match status" value="1"/>
</dbReference>
<dbReference type="EMBL" id="JYIZ01000054">
    <property type="protein sequence ID" value="KJL38791.1"/>
    <property type="molecule type" value="Genomic_DNA"/>
</dbReference>
<dbReference type="STRING" id="92835.RS81_02586"/>
<accession>A0A0M2H4K6</accession>
<reference evidence="4 5" key="1">
    <citation type="submission" date="2015-02" db="EMBL/GenBank/DDBJ databases">
        <title>Draft genome sequences of ten Microbacterium spp. with emphasis on heavy metal contaminated environments.</title>
        <authorList>
            <person name="Corretto E."/>
        </authorList>
    </citation>
    <scope>NUCLEOTIDE SEQUENCE [LARGE SCALE GENOMIC DNA]</scope>
    <source>
        <strain evidence="4 5">DSM 12510</strain>
    </source>
</reference>
<proteinExistence type="predicted"/>
<dbReference type="SUPFAM" id="SSF46689">
    <property type="entry name" value="Homeodomain-like"/>
    <property type="match status" value="1"/>
</dbReference>
<evidence type="ECO:0000256" key="1">
    <source>
        <dbReference type="ARBA" id="ARBA00023125"/>
    </source>
</evidence>
<dbReference type="Pfam" id="PF00440">
    <property type="entry name" value="TetR_N"/>
    <property type="match status" value="1"/>
</dbReference>
<dbReference type="Gene3D" id="1.10.357.10">
    <property type="entry name" value="Tetracycline Repressor, domain 2"/>
    <property type="match status" value="1"/>
</dbReference>
<keyword evidence="5" id="KW-1185">Reference proteome</keyword>
<evidence type="ECO:0000259" key="3">
    <source>
        <dbReference type="PROSITE" id="PS50977"/>
    </source>
</evidence>
<gene>
    <name evidence="4" type="ORF">RS81_02586</name>
</gene>
<dbReference type="GO" id="GO:0003677">
    <property type="term" value="F:DNA binding"/>
    <property type="evidence" value="ECO:0007669"/>
    <property type="project" value="UniProtKB-UniRule"/>
</dbReference>
<dbReference type="PANTHER" id="PTHR43479:SF11">
    <property type="entry name" value="ACREF_ENVCD OPERON REPRESSOR-RELATED"/>
    <property type="match status" value="1"/>
</dbReference>
<dbReference type="PATRIC" id="fig|92835.4.peg.2620"/>
<feature type="domain" description="HTH tetR-type" evidence="3">
    <location>
        <begin position="6"/>
        <end position="66"/>
    </location>
</feature>
<evidence type="ECO:0000256" key="2">
    <source>
        <dbReference type="PROSITE-ProRule" id="PRU00335"/>
    </source>
</evidence>
<feature type="DNA-binding region" description="H-T-H motif" evidence="2">
    <location>
        <begin position="29"/>
        <end position="48"/>
    </location>
</feature>
<dbReference type="InterPro" id="IPR009057">
    <property type="entry name" value="Homeodomain-like_sf"/>
</dbReference>
<dbReference type="Proteomes" id="UP000033956">
    <property type="component" value="Unassembled WGS sequence"/>
</dbReference>
<dbReference type="InterPro" id="IPR050624">
    <property type="entry name" value="HTH-type_Tx_Regulator"/>
</dbReference>
<keyword evidence="1 2" id="KW-0238">DNA-binding</keyword>
<sequence length="194" mass="21413">MDPRKLRSRDRLFSAVLALAAEQPVSTLSVTQIAAAAGVHRSTFYEHASSPADLVEAALTAELDDLRALLLEDRSDAASAVTAVTEGVLRHILHHADIYRRELVDGGGSLHAMLSRHFRRTTLILLDRRRVRIDVSVDGTDAAQVEDAAARFLADGTVGLIDGWLRRPHPRVEDFIAVYFALLPSWWPHRHSAA</sequence>
<organism evidence="4 5">
    <name type="scientific">Microbacterium terrae</name>
    <dbReference type="NCBI Taxonomy" id="69369"/>
    <lineage>
        <taxon>Bacteria</taxon>
        <taxon>Bacillati</taxon>
        <taxon>Actinomycetota</taxon>
        <taxon>Actinomycetes</taxon>
        <taxon>Micrococcales</taxon>
        <taxon>Microbacteriaceae</taxon>
        <taxon>Microbacterium</taxon>
    </lineage>
</organism>
<dbReference type="AlphaFoldDB" id="A0A0M2H4K6"/>
<evidence type="ECO:0000313" key="4">
    <source>
        <dbReference type="EMBL" id="KJL38791.1"/>
    </source>
</evidence>
<dbReference type="OrthoDB" id="3193022at2"/>
<dbReference type="RefSeq" id="WP_045276466.1">
    <property type="nucleotide sequence ID" value="NZ_BAAAUP010000002.1"/>
</dbReference>
<dbReference type="InterPro" id="IPR001647">
    <property type="entry name" value="HTH_TetR"/>
</dbReference>
<dbReference type="PROSITE" id="PS50977">
    <property type="entry name" value="HTH_TETR_2"/>
    <property type="match status" value="1"/>
</dbReference>
<evidence type="ECO:0000313" key="5">
    <source>
        <dbReference type="Proteomes" id="UP000033956"/>
    </source>
</evidence>